<dbReference type="Proteomes" id="UP000560081">
    <property type="component" value="Unassembled WGS sequence"/>
</dbReference>
<dbReference type="RefSeq" id="WP_135028817.1">
    <property type="nucleotide sequence ID" value="NZ_BMLA01000006.1"/>
</dbReference>
<proteinExistence type="predicted"/>
<dbReference type="OrthoDB" id="9796287at2"/>
<keyword evidence="1" id="KW-0809">Transit peptide</keyword>
<feature type="region of interest" description="Disordered" evidence="2">
    <location>
        <begin position="1"/>
        <end position="25"/>
    </location>
</feature>
<evidence type="ECO:0000313" key="3">
    <source>
        <dbReference type="EMBL" id="MBB4882127.1"/>
    </source>
</evidence>
<protein>
    <submittedName>
        <fullName evidence="3">Folate-binding protein YgfZ</fullName>
    </submittedName>
</protein>
<gene>
    <name evidence="3" type="ORF">BJ976_000478</name>
</gene>
<dbReference type="NCBIfam" id="TIGR03317">
    <property type="entry name" value="ygfZ_signature"/>
    <property type="match status" value="1"/>
</dbReference>
<dbReference type="InterPro" id="IPR027266">
    <property type="entry name" value="TrmE/GcvT-like"/>
</dbReference>
<dbReference type="SUPFAM" id="SSF103025">
    <property type="entry name" value="Folate-binding domain"/>
    <property type="match status" value="1"/>
</dbReference>
<dbReference type="AlphaFoldDB" id="A0A4Y8X521"/>
<name>A0A4Y8X521_9MICC</name>
<dbReference type="PANTHER" id="PTHR22602:SF0">
    <property type="entry name" value="TRANSFERASE CAF17, MITOCHONDRIAL-RELATED"/>
    <property type="match status" value="1"/>
</dbReference>
<sequence>MSGARRSPLLDGPAAAEGGPAHGAVEAEGHDAGVAAHYGRPLPEQRSLARGRALVDLSTRAVLSVSGPDRLTWLHTLGSQHLEGRPPGSSTETLFLDANGRIEAAVHLLEDGAATWLIADAAHAATLASWLRSMVFSHRVTLRDHSGAVAVVGATAPVPGWEDRTVWVDPWPHVDAGGWAYTADPDPAAHPGADWSWREYLVTHADLVATVGRLGTGELAGWGLAGALAAEALRIAAGRPRPAVDGDERTIPHELDLIRTAVHLEKGCYRGQETVARVHNLGRPPRRLTQLLLDGSSHALPAQGASVIVRPEPDTDDARAAARPVGTVTSAAQHHEAGAVALAMLKRAVPADAVLLVREDAAQDGEPAWIAATQDLLVSPDAGQVVGRPRGVGRRG</sequence>
<dbReference type="InterPro" id="IPR017703">
    <property type="entry name" value="YgfZ/GCV_T_CS"/>
</dbReference>
<dbReference type="GO" id="GO:0016226">
    <property type="term" value="P:iron-sulfur cluster assembly"/>
    <property type="evidence" value="ECO:0007669"/>
    <property type="project" value="TreeGrafter"/>
</dbReference>
<keyword evidence="4" id="KW-1185">Reference proteome</keyword>
<reference evidence="3 4" key="1">
    <citation type="submission" date="2020-08" db="EMBL/GenBank/DDBJ databases">
        <title>Sequencing the genomes of 1000 actinobacteria strains.</title>
        <authorList>
            <person name="Klenk H.-P."/>
        </authorList>
    </citation>
    <scope>NUCLEOTIDE SEQUENCE [LARGE SCALE GENOMIC DNA]</scope>
    <source>
        <strain evidence="3 4">DSM 19079</strain>
    </source>
</reference>
<accession>A0A4Y8X521</accession>
<evidence type="ECO:0000313" key="4">
    <source>
        <dbReference type="Proteomes" id="UP000560081"/>
    </source>
</evidence>
<evidence type="ECO:0000256" key="1">
    <source>
        <dbReference type="ARBA" id="ARBA00022946"/>
    </source>
</evidence>
<dbReference type="PANTHER" id="PTHR22602">
    <property type="entry name" value="TRANSFERASE CAF17, MITOCHONDRIAL-RELATED"/>
    <property type="match status" value="1"/>
</dbReference>
<comment type="caution">
    <text evidence="3">The sequence shown here is derived from an EMBL/GenBank/DDBJ whole genome shotgun (WGS) entry which is preliminary data.</text>
</comment>
<dbReference type="InterPro" id="IPR045179">
    <property type="entry name" value="YgfZ/GcvT"/>
</dbReference>
<dbReference type="EMBL" id="JACHMC010000001">
    <property type="protein sequence ID" value="MBB4882127.1"/>
    <property type="molecule type" value="Genomic_DNA"/>
</dbReference>
<dbReference type="Gene3D" id="3.30.1360.120">
    <property type="entry name" value="Probable tRNA modification gtpase trme, domain 1"/>
    <property type="match status" value="1"/>
</dbReference>
<feature type="compositionally biased region" description="Low complexity" evidence="2">
    <location>
        <begin position="12"/>
        <end position="24"/>
    </location>
</feature>
<evidence type="ECO:0000256" key="2">
    <source>
        <dbReference type="SAM" id="MobiDB-lite"/>
    </source>
</evidence>
<organism evidence="3 4">
    <name type="scientific">Micrococcus flavus</name>
    <dbReference type="NCBI Taxonomy" id="384602"/>
    <lineage>
        <taxon>Bacteria</taxon>
        <taxon>Bacillati</taxon>
        <taxon>Actinomycetota</taxon>
        <taxon>Actinomycetes</taxon>
        <taxon>Micrococcales</taxon>
        <taxon>Micrococcaceae</taxon>
        <taxon>Micrococcus</taxon>
    </lineage>
</organism>